<evidence type="ECO:0000256" key="11">
    <source>
        <dbReference type="HAMAP-Rule" id="MF_00834"/>
    </source>
</evidence>
<gene>
    <name evidence="11 12" type="primary">bioA</name>
    <name evidence="12" type="ORF">COT42_03610</name>
</gene>
<evidence type="ECO:0000256" key="2">
    <source>
        <dbReference type="ARBA" id="ARBA00004496"/>
    </source>
</evidence>
<feature type="binding site" evidence="11">
    <location>
        <position position="263"/>
    </location>
    <ligand>
        <name>substrate</name>
    </ligand>
</feature>
<evidence type="ECO:0000256" key="9">
    <source>
        <dbReference type="ARBA" id="ARBA00022898"/>
    </source>
</evidence>
<feature type="binding site" evidence="11">
    <location>
        <position position="386"/>
    </location>
    <ligand>
        <name>substrate</name>
    </ligand>
</feature>
<dbReference type="InterPro" id="IPR005815">
    <property type="entry name" value="BioA"/>
</dbReference>
<evidence type="ECO:0000256" key="1">
    <source>
        <dbReference type="ARBA" id="ARBA00001933"/>
    </source>
</evidence>
<dbReference type="HAMAP" id="MF_00834">
    <property type="entry name" value="BioA"/>
    <property type="match status" value="1"/>
</dbReference>
<dbReference type="SUPFAM" id="SSF53383">
    <property type="entry name" value="PLP-dependent transferases"/>
    <property type="match status" value="1"/>
</dbReference>
<dbReference type="PANTHER" id="PTHR42684:SF17">
    <property type="entry name" value="ADENOSYLMETHIONINE-8-AMINO-7-OXONONANOATE AMINOTRANSFERASE"/>
    <property type="match status" value="1"/>
</dbReference>
<dbReference type="InterPro" id="IPR015424">
    <property type="entry name" value="PyrdxlP-dep_Trfase"/>
</dbReference>
<evidence type="ECO:0000256" key="7">
    <source>
        <dbReference type="ARBA" id="ARBA00022691"/>
    </source>
</evidence>
<dbReference type="PANTHER" id="PTHR42684">
    <property type="entry name" value="ADENOSYLMETHIONINE-8-AMINO-7-OXONONANOATE AMINOTRANSFERASE"/>
    <property type="match status" value="1"/>
</dbReference>
<dbReference type="NCBIfam" id="TIGR00508">
    <property type="entry name" value="bioA"/>
    <property type="match status" value="1"/>
</dbReference>
<comment type="function">
    <text evidence="11">Catalyzes the transfer of the alpha-amino group from S-adenosyl-L-methionine (SAM) to 7-keto-8-aminopelargonic acid (KAPA) to form 7,8-diaminopelargonic acid (DAPA). It is the only aminotransferase known to utilize SAM as an amino donor.</text>
</comment>
<dbReference type="Gene3D" id="3.90.1150.10">
    <property type="entry name" value="Aspartate Aminotransferase, domain 1"/>
    <property type="match status" value="1"/>
</dbReference>
<comment type="subcellular location">
    <subcellularLocation>
        <location evidence="2 11">Cytoplasm</location>
    </subcellularLocation>
</comment>
<comment type="subunit">
    <text evidence="3 11">Homodimer.</text>
</comment>
<comment type="catalytic activity">
    <reaction evidence="11">
        <text>(8S)-8-amino-7-oxononanoate + S-adenosyl-L-methionine = S-adenosyl-4-methylsulfanyl-2-oxobutanoate + (7R,8S)-7,8-diammoniononanoate</text>
        <dbReference type="Rhea" id="RHEA:16861"/>
        <dbReference type="ChEBI" id="CHEBI:16490"/>
        <dbReference type="ChEBI" id="CHEBI:59789"/>
        <dbReference type="ChEBI" id="CHEBI:149468"/>
        <dbReference type="ChEBI" id="CHEBI:149469"/>
        <dbReference type="EC" id="2.6.1.62"/>
    </reaction>
</comment>
<feature type="binding site" evidence="11">
    <location>
        <begin position="299"/>
        <end position="300"/>
    </location>
    <ligand>
        <name>pyridoxal 5'-phosphate</name>
        <dbReference type="ChEBI" id="CHEBI:597326"/>
    </ligand>
</feature>
<feature type="binding site" evidence="11">
    <location>
        <position position="234"/>
    </location>
    <ligand>
        <name>pyridoxal 5'-phosphate</name>
        <dbReference type="ChEBI" id="CHEBI:597326"/>
    </ligand>
</feature>
<keyword evidence="7 11" id="KW-0949">S-adenosyl-L-methionine</keyword>
<dbReference type="GO" id="GO:0009102">
    <property type="term" value="P:biotin biosynthetic process"/>
    <property type="evidence" value="ECO:0007669"/>
    <property type="project" value="UniProtKB-UniRule"/>
</dbReference>
<dbReference type="Pfam" id="PF00202">
    <property type="entry name" value="Aminotran_3"/>
    <property type="match status" value="1"/>
</dbReference>
<keyword evidence="9 11" id="KW-0663">Pyridoxal phosphate</keyword>
<comment type="caution">
    <text evidence="11">Lacks conserved residue(s) required for the propagation of feature annotation.</text>
</comment>
<dbReference type="InterPro" id="IPR015421">
    <property type="entry name" value="PyrdxlP-dep_Trfase_major"/>
</dbReference>
<dbReference type="Proteomes" id="UP000231343">
    <property type="component" value="Unassembled WGS sequence"/>
</dbReference>
<comment type="similarity">
    <text evidence="10 11">Belongs to the class-III pyridoxal-phosphate-dependent aminotransferase family. BioA subfamily.</text>
</comment>
<dbReference type="GO" id="GO:0005737">
    <property type="term" value="C:cytoplasm"/>
    <property type="evidence" value="ECO:0007669"/>
    <property type="project" value="UniProtKB-SubCell"/>
</dbReference>
<dbReference type="PIRSF" id="PIRSF000521">
    <property type="entry name" value="Transaminase_4ab_Lys_Orn"/>
    <property type="match status" value="1"/>
</dbReference>
<proteinExistence type="inferred from homology"/>
<dbReference type="InterPro" id="IPR015422">
    <property type="entry name" value="PyrdxlP-dep_Trfase_small"/>
</dbReference>
<feature type="modified residue" description="N6-(pyridoxal phosphate)lysine" evidence="11">
    <location>
        <position position="263"/>
    </location>
</feature>
<keyword evidence="8 11" id="KW-0093">Biotin biosynthesis</keyword>
<evidence type="ECO:0000256" key="4">
    <source>
        <dbReference type="ARBA" id="ARBA00022490"/>
    </source>
</evidence>
<keyword evidence="5 11" id="KW-0032">Aminotransferase</keyword>
<dbReference type="AlphaFoldDB" id="A0A2H0XYS9"/>
<accession>A0A2H0XYS9</accession>
<dbReference type="FunFam" id="3.40.640.10:FF:000078">
    <property type="entry name" value="Adenosylmethionine-8-amino-7-oxononanoate aminotransferase"/>
    <property type="match status" value="1"/>
</dbReference>
<sequence length="420" mass="47241">MANLEQTDKQYLWHPFTQMLDWVEHDQLIIERGDGVYLYNTKGNKYIDGISSLWVNVHGHCQPKLNQAIKKQLDKISHTTLLGLGNVPSIELAKKLVEITPKGLDKIFYSDSGSTAVEIALKISFQYQQQIGQTKKKKFITLANAYHGDTIGSVSVGGIDLFHKIYKPLLFKSIKVKPNAKAIEAVMKKHHQEVAAIIMEPLIQGAAEMILLPKGLLKQIRKLCNKYNILMIVDEVATGFGRTGQMFACGHEKVSPDIMCLAKRITGGYLSLAATLTSQKIYNAFLGRHDELKTFFHGHTYTGNPLASAAALANLEIFKKEKTTQRLQPKIKLLQKELKEFEKLKNVKEIRQLGFMVGIELTGYDFKERIGHQVILEARKRGAIFRPLGDVIVLMPPLSITKAELQQLLKITFESISAFD</sequence>
<evidence type="ECO:0000313" key="12">
    <source>
        <dbReference type="EMBL" id="PIS30136.1"/>
    </source>
</evidence>
<evidence type="ECO:0000256" key="8">
    <source>
        <dbReference type="ARBA" id="ARBA00022756"/>
    </source>
</evidence>
<dbReference type="InterPro" id="IPR049704">
    <property type="entry name" value="Aminotrans_3_PPA_site"/>
</dbReference>
<evidence type="ECO:0000256" key="10">
    <source>
        <dbReference type="ARBA" id="ARBA00060970"/>
    </source>
</evidence>
<comment type="pathway">
    <text evidence="11">Cofactor biosynthesis; biotin biosynthesis; 7,8-diaminononanoate from 8-amino-7-oxononanoate (SAM route): step 1/1.</text>
</comment>
<feature type="binding site" evidence="11">
    <location>
        <begin position="113"/>
        <end position="114"/>
    </location>
    <ligand>
        <name>pyridoxal 5'-phosphate</name>
        <dbReference type="ChEBI" id="CHEBI:597326"/>
    </ligand>
</feature>
<comment type="cofactor">
    <cofactor evidence="1 11">
        <name>pyridoxal 5'-phosphate</name>
        <dbReference type="ChEBI" id="CHEBI:597326"/>
    </cofactor>
</comment>
<keyword evidence="4 11" id="KW-0963">Cytoplasm</keyword>
<evidence type="ECO:0000313" key="13">
    <source>
        <dbReference type="Proteomes" id="UP000231343"/>
    </source>
</evidence>
<evidence type="ECO:0000256" key="5">
    <source>
        <dbReference type="ARBA" id="ARBA00022576"/>
    </source>
</evidence>
<feature type="site" description="Participates in the substrate recognition with KAPA and in a stacking interaction with the adenine ring of SAM" evidence="11">
    <location>
        <position position="16"/>
    </location>
</feature>
<dbReference type="UniPathway" id="UPA00078">
    <property type="reaction ID" value="UER00160"/>
</dbReference>
<feature type="binding site" evidence="11">
    <location>
        <position position="298"/>
    </location>
    <ligand>
        <name>substrate</name>
    </ligand>
</feature>
<dbReference type="GO" id="GO:0030170">
    <property type="term" value="F:pyridoxal phosphate binding"/>
    <property type="evidence" value="ECO:0007669"/>
    <property type="project" value="UniProtKB-UniRule"/>
</dbReference>
<dbReference type="EC" id="2.6.1.62" evidence="11"/>
<feature type="binding site" evidence="11">
    <location>
        <position position="146"/>
    </location>
    <ligand>
        <name>substrate</name>
    </ligand>
</feature>
<protein>
    <recommendedName>
        <fullName evidence="11">Adenosylmethionine-8-amino-7-oxononanoate aminotransferase</fullName>
        <ecNumber evidence="11">2.6.1.62</ecNumber>
    </recommendedName>
    <alternativeName>
        <fullName evidence="11">7,8-diamino-pelargonic acid aminotransferase</fullName>
        <shortName evidence="11">DAPA AT</shortName>
        <shortName evidence="11">DAPA aminotransferase</shortName>
    </alternativeName>
    <alternativeName>
        <fullName evidence="11">7,8-diaminononanoate synthase</fullName>
        <shortName evidence="11">DANS</shortName>
    </alternativeName>
    <alternativeName>
        <fullName evidence="11">Diaminopelargonic acid synthase</fullName>
    </alternativeName>
</protein>
<organism evidence="12 13">
    <name type="scientific">Candidatus Saganbacteria bacterium CG08_land_8_20_14_0_20_45_16</name>
    <dbReference type="NCBI Taxonomy" id="2014293"/>
    <lineage>
        <taxon>Bacteria</taxon>
        <taxon>Bacillati</taxon>
        <taxon>Saganbacteria</taxon>
    </lineage>
</organism>
<dbReference type="GO" id="GO:0004015">
    <property type="term" value="F:adenosylmethionine-8-amino-7-oxononanoate transaminase activity"/>
    <property type="evidence" value="ECO:0007669"/>
    <property type="project" value="UniProtKB-UniRule"/>
</dbReference>
<dbReference type="Gene3D" id="3.40.640.10">
    <property type="entry name" value="Type I PLP-dependent aspartate aminotransferase-like (Major domain)"/>
    <property type="match status" value="1"/>
</dbReference>
<evidence type="ECO:0000256" key="6">
    <source>
        <dbReference type="ARBA" id="ARBA00022679"/>
    </source>
</evidence>
<reference evidence="12 13" key="1">
    <citation type="submission" date="2017-09" db="EMBL/GenBank/DDBJ databases">
        <title>Depth-based differentiation of microbial function through sediment-hosted aquifers and enrichment of novel symbionts in the deep terrestrial subsurface.</title>
        <authorList>
            <person name="Probst A.J."/>
            <person name="Ladd B."/>
            <person name="Jarett J.K."/>
            <person name="Geller-Mcgrath D.E."/>
            <person name="Sieber C.M."/>
            <person name="Emerson J.B."/>
            <person name="Anantharaman K."/>
            <person name="Thomas B.C."/>
            <person name="Malmstrom R."/>
            <person name="Stieglmeier M."/>
            <person name="Klingl A."/>
            <person name="Woyke T."/>
            <person name="Ryan C.M."/>
            <person name="Banfield J.F."/>
        </authorList>
    </citation>
    <scope>NUCLEOTIDE SEQUENCE [LARGE SCALE GENOMIC DNA]</scope>
    <source>
        <strain evidence="12">CG08_land_8_20_14_0_20_45_16</strain>
    </source>
</reference>
<dbReference type="PROSITE" id="PS00600">
    <property type="entry name" value="AA_TRANSFER_CLASS_3"/>
    <property type="match status" value="1"/>
</dbReference>
<dbReference type="CDD" id="cd00610">
    <property type="entry name" value="OAT_like"/>
    <property type="match status" value="1"/>
</dbReference>
<evidence type="ECO:0000256" key="3">
    <source>
        <dbReference type="ARBA" id="ARBA00011738"/>
    </source>
</evidence>
<comment type="caution">
    <text evidence="12">The sequence shown here is derived from an EMBL/GenBank/DDBJ whole genome shotgun (WGS) entry which is preliminary data.</text>
</comment>
<name>A0A2H0XYS9_UNCSA</name>
<dbReference type="InterPro" id="IPR005814">
    <property type="entry name" value="Aminotrans_3"/>
</dbReference>
<dbReference type="EMBL" id="PEYM01000062">
    <property type="protein sequence ID" value="PIS30136.1"/>
    <property type="molecule type" value="Genomic_DNA"/>
</dbReference>
<keyword evidence="6 11" id="KW-0808">Transferase</keyword>